<dbReference type="EMBL" id="PFSC01000125">
    <property type="protein sequence ID" value="PJC30831.1"/>
    <property type="molecule type" value="Genomic_DNA"/>
</dbReference>
<evidence type="ECO:0000259" key="1">
    <source>
        <dbReference type="Pfam" id="PF02498"/>
    </source>
</evidence>
<evidence type="ECO:0000313" key="2">
    <source>
        <dbReference type="EMBL" id="PJC30831.1"/>
    </source>
</evidence>
<comment type="caution">
    <text evidence="2">The sequence shown here is derived from an EMBL/GenBank/DDBJ whole genome shotgun (WGS) entry which is preliminary data.</text>
</comment>
<name>A0A2M8EXP8_9BACT</name>
<dbReference type="InterPro" id="IPR003497">
    <property type="entry name" value="BRO_N_domain"/>
</dbReference>
<protein>
    <submittedName>
        <fullName evidence="2">DNA damage-inducible protein D</fullName>
    </submittedName>
</protein>
<dbReference type="Pfam" id="PF02498">
    <property type="entry name" value="Bro-N"/>
    <property type="match status" value="1"/>
</dbReference>
<proteinExistence type="predicted"/>
<reference evidence="3" key="1">
    <citation type="submission" date="2017-09" db="EMBL/GenBank/DDBJ databases">
        <title>Depth-based differentiation of microbial function through sediment-hosted aquifers and enrichment of novel symbionts in the deep terrestrial subsurface.</title>
        <authorList>
            <person name="Probst A.J."/>
            <person name="Ladd B."/>
            <person name="Jarett J.K."/>
            <person name="Geller-Mcgrath D.E."/>
            <person name="Sieber C.M.K."/>
            <person name="Emerson J.B."/>
            <person name="Anantharaman K."/>
            <person name="Thomas B.C."/>
            <person name="Malmstrom R."/>
            <person name="Stieglmeier M."/>
            <person name="Klingl A."/>
            <person name="Woyke T."/>
            <person name="Ryan C.M."/>
            <person name="Banfield J.F."/>
        </authorList>
    </citation>
    <scope>NUCLEOTIDE SEQUENCE [LARGE SCALE GENOMIC DNA]</scope>
</reference>
<dbReference type="AlphaFoldDB" id="A0A2M8EXP8"/>
<dbReference type="NCBIfam" id="NF008573">
    <property type="entry name" value="PRK11525.1"/>
    <property type="match status" value="1"/>
</dbReference>
<gene>
    <name evidence="2" type="ORF">CO051_04900</name>
</gene>
<dbReference type="Proteomes" id="UP000231383">
    <property type="component" value="Unassembled WGS sequence"/>
</dbReference>
<accession>A0A2M8EXP8</accession>
<feature type="domain" description="Bro-N" evidence="1">
    <location>
        <begin position="17"/>
        <end position="118"/>
    </location>
</feature>
<organism evidence="2 3">
    <name type="scientific">Candidatus Roizmanbacteria bacterium CG_4_9_14_0_2_um_filter_39_13</name>
    <dbReference type="NCBI Taxonomy" id="1974839"/>
    <lineage>
        <taxon>Bacteria</taxon>
        <taxon>Candidatus Roizmaniibacteriota</taxon>
    </lineage>
</organism>
<sequence>MTNQSLISSPHKNFENIKKIDENGVEYWEARELVPLLEYTDWRNFNSVILKAQEACKNSKQSVGNHFVESNKMIKIAIGTVKETTRLIQDYKLSRYACYLIAQNGDSSKQAIATAQTYFAIQTRRQEVFQQLAENEKRLFVRGEIKDLNKKLFATAKQAGVSNFGRFNNAGYEGLYGMRKDQIQKRKGIGKDDVLDRAGTTELAANLFRITQTDEKIRNENIKGDYKASNTHFEIGKKVRQTIREIGGTMPEKLKPEKHIKELEKERKKLLKSQSSPKELKAD</sequence>
<evidence type="ECO:0000313" key="3">
    <source>
        <dbReference type="Proteomes" id="UP000231383"/>
    </source>
</evidence>